<dbReference type="Proteomes" id="UP000324897">
    <property type="component" value="Unassembled WGS sequence"/>
</dbReference>
<organism evidence="4 5">
    <name type="scientific">Eragrostis curvula</name>
    <name type="common">weeping love grass</name>
    <dbReference type="NCBI Taxonomy" id="38414"/>
    <lineage>
        <taxon>Eukaryota</taxon>
        <taxon>Viridiplantae</taxon>
        <taxon>Streptophyta</taxon>
        <taxon>Embryophyta</taxon>
        <taxon>Tracheophyta</taxon>
        <taxon>Spermatophyta</taxon>
        <taxon>Magnoliopsida</taxon>
        <taxon>Liliopsida</taxon>
        <taxon>Poales</taxon>
        <taxon>Poaceae</taxon>
        <taxon>PACMAD clade</taxon>
        <taxon>Chloridoideae</taxon>
        <taxon>Eragrostideae</taxon>
        <taxon>Eragrostidinae</taxon>
        <taxon>Eragrostis</taxon>
    </lineage>
</organism>
<sequence>MSISRHLAFTSLLVLAEELSHEERSAHIAGIEEEAPELQIHGVLRCLQQGSLWRREVEEEEWREEAGMTARSTSVCRRRRRKNGGGGRIGPIGPDSCSAHRHTEKEIRMGGDRVRVALGGGEESRSMALALRLRRTLAAAAAAASSSLLRPAASPSLSQPLPLASIVPLLPPGAAGGFQSRAAVAVRARGYSGVAEDNEISPDNGCDYKHWLVTMDFPDPKPSREEMIETYLKTLAMVVGSYEEAKKRMYAFSTTRYTGFQAVMTEDMTEEFYGEHDLNECDKYDNGVITKSRPPYPYWGKSSRPDRTSKDSTALSPSTISLFLSPPPPPRRRRRSSASKPIVSFPLSSGRLALRESASLSRPHPRLGGEKMIRRFVNVVAKNFKSGMYSLHRLDVSKHLFYPSVAEAEAAALETELKRKSSGWAPQIPTLECLPAHSICFQPTPTTRWDKPYMDFFALLSPRRSENRIFCSTDSGHSVLYNADSQCVQCMPSLQDDFIGRRPITISTGPPSAPEEDLFILHPGAHLSRFHVLRFGSKDRMDHFSRSRKGWLWESLPPLPFGGIINSHTLIDGGRTICVSSIQDVWGTYCFDTVEREWWEAGDWVLPFEGGAEYIPDLNLWLGFSLSKHRHLCATSDLSTLDKPPMSQVDMPYLETPDDWSTLKSDILNLGEGKFCIVEIFETARDASDSGSEDYIDLDAEFAVLTGVELVTSSADGDRKLEGLRTHKSRCYTFMQDQIEWVI</sequence>
<feature type="signal peptide" evidence="2">
    <location>
        <begin position="1"/>
        <end position="16"/>
    </location>
</feature>
<feature type="chain" id="PRO_5023909586" description="MORF/ORRM1/DAG-like MORF domain-containing protein" evidence="2">
    <location>
        <begin position="17"/>
        <end position="743"/>
    </location>
</feature>
<feature type="compositionally biased region" description="Low complexity" evidence="1">
    <location>
        <begin position="315"/>
        <end position="324"/>
    </location>
</feature>
<dbReference type="Pfam" id="PF07893">
    <property type="entry name" value="DUF1668"/>
    <property type="match status" value="1"/>
</dbReference>
<feature type="non-terminal residue" evidence="4">
    <location>
        <position position="1"/>
    </location>
</feature>
<evidence type="ECO:0000259" key="3">
    <source>
        <dbReference type="Pfam" id="PF21864"/>
    </source>
</evidence>
<accession>A0A5J9TVD5</accession>
<evidence type="ECO:0000256" key="1">
    <source>
        <dbReference type="SAM" id="MobiDB-lite"/>
    </source>
</evidence>
<feature type="region of interest" description="Disordered" evidence="1">
    <location>
        <begin position="295"/>
        <end position="340"/>
    </location>
</feature>
<name>A0A5J9TVD5_9POAL</name>
<evidence type="ECO:0000256" key="2">
    <source>
        <dbReference type="SAM" id="SignalP"/>
    </source>
</evidence>
<dbReference type="InterPro" id="IPR054059">
    <property type="entry name" value="MORF/ORRM1/DAG-like_MORF"/>
</dbReference>
<dbReference type="EMBL" id="RWGY01000031">
    <property type="protein sequence ID" value="TVU15362.1"/>
    <property type="molecule type" value="Genomic_DNA"/>
</dbReference>
<reference evidence="4 5" key="1">
    <citation type="journal article" date="2019" name="Sci. Rep.">
        <title>A high-quality genome of Eragrostis curvula grass provides insights into Poaceae evolution and supports new strategies to enhance forage quality.</title>
        <authorList>
            <person name="Carballo J."/>
            <person name="Santos B.A.C.M."/>
            <person name="Zappacosta D."/>
            <person name="Garbus I."/>
            <person name="Selva J.P."/>
            <person name="Gallo C.A."/>
            <person name="Diaz A."/>
            <person name="Albertini E."/>
            <person name="Caccamo M."/>
            <person name="Echenique V."/>
        </authorList>
    </citation>
    <scope>NUCLEOTIDE SEQUENCE [LARGE SCALE GENOMIC DNA]</scope>
    <source>
        <strain evidence="5">cv. Victoria</strain>
        <tissue evidence="4">Leaf</tissue>
    </source>
</reference>
<evidence type="ECO:0000313" key="5">
    <source>
        <dbReference type="Proteomes" id="UP000324897"/>
    </source>
</evidence>
<feature type="region of interest" description="Disordered" evidence="1">
    <location>
        <begin position="75"/>
        <end position="101"/>
    </location>
</feature>
<feature type="domain" description="MORF/ORRM1/DAG-like MORF" evidence="3">
    <location>
        <begin position="208"/>
        <end position="273"/>
    </location>
</feature>
<evidence type="ECO:0000313" key="4">
    <source>
        <dbReference type="EMBL" id="TVU15362.1"/>
    </source>
</evidence>
<keyword evidence="5" id="KW-1185">Reference proteome</keyword>
<proteinExistence type="predicted"/>
<dbReference type="OrthoDB" id="591320at2759"/>
<dbReference type="AlphaFoldDB" id="A0A5J9TVD5"/>
<keyword evidence="2" id="KW-0732">Signal</keyword>
<comment type="caution">
    <text evidence="4">The sequence shown here is derived from an EMBL/GenBank/DDBJ whole genome shotgun (WGS) entry which is preliminary data.</text>
</comment>
<dbReference type="Pfam" id="PF21864">
    <property type="entry name" value="MORF_dom"/>
    <property type="match status" value="1"/>
</dbReference>
<dbReference type="InterPro" id="IPR012871">
    <property type="entry name" value="DUF1668_ORYSA"/>
</dbReference>
<dbReference type="PANTHER" id="PTHR33085:SF113">
    <property type="entry name" value="OS05G0126000 PROTEIN"/>
    <property type="match status" value="1"/>
</dbReference>
<gene>
    <name evidence="4" type="ORF">EJB05_38880</name>
</gene>
<dbReference type="PANTHER" id="PTHR33085">
    <property type="entry name" value="OS12G0113100 PROTEIN-RELATED"/>
    <property type="match status" value="1"/>
</dbReference>
<protein>
    <recommendedName>
        <fullName evidence="3">MORF/ORRM1/DAG-like MORF domain-containing protein</fullName>
    </recommendedName>
</protein>
<dbReference type="Gramene" id="TVU15362">
    <property type="protein sequence ID" value="TVU15362"/>
    <property type="gene ID" value="EJB05_38880"/>
</dbReference>